<proteinExistence type="predicted"/>
<evidence type="ECO:0000313" key="1">
    <source>
        <dbReference type="EMBL" id="QCW82760.1"/>
    </source>
</evidence>
<dbReference type="STRING" id="675511.GCA_000341735_00775"/>
<dbReference type="EMBL" id="CP035467">
    <property type="protein sequence ID" value="QCW82760.1"/>
    <property type="molecule type" value="Genomic_DNA"/>
</dbReference>
<evidence type="ECO:0000313" key="2">
    <source>
        <dbReference type="Proteomes" id="UP000305881"/>
    </source>
</evidence>
<reference evidence="2" key="1">
    <citation type="journal article" date="2019" name="J. Bacteriol.">
        <title>A Mutagenic Screen Identifies a TonB-Dependent Receptor Required for the Lanthanide Metal Switch in the Type I Methanotroph 'Methylotuvimicrobium buryatense' 5GB1C.</title>
        <authorList>
            <person name="Groom J.D."/>
            <person name="Ford S.M."/>
            <person name="Pesesky M.W."/>
            <person name="Lidstrom M.E."/>
        </authorList>
    </citation>
    <scope>NUCLEOTIDE SEQUENCE [LARGE SCALE GENOMIC DNA]</scope>
    <source>
        <strain evidence="2">5GB1C</strain>
    </source>
</reference>
<dbReference type="OrthoDB" id="5574029at2"/>
<sequence>MKLLALLLIILNITFFLWQYHSGAISLERDVLIDTTDTGQQITLMSELNDSSSLKQAQSGLLWCGAGTAIEQSIRSAIFVSDFNLTPSSGARSGLLLAEWLDAHLVSHQAPHTQPKESPSIIAFNDDSTALTKATPTPAKTSIPDEIHRHASQELKRAEFGTVNELLIKKQAMVPKKNRVESSMCYEAGPFDTMQQFYSWRRQTGINSASIKSVSREEQKISDYMVYLPAGETYEQSLANVDLVKQKGITDYWLFPKGEAKGDISLGVFSSEIRAETFKKQLAAKNLDVLIKPRYKKAQRIFAHIHIKQEYEDNLIISRDRWQKSHPDFAIKVNNSCVFN</sequence>
<gene>
    <name evidence="1" type="ORF">EQU24_11300</name>
</gene>
<accession>A0A4P9UQC0</accession>
<keyword evidence="2" id="KW-1185">Reference proteome</keyword>
<dbReference type="AlphaFoldDB" id="A0A4P9UQC0"/>
<evidence type="ECO:0008006" key="3">
    <source>
        <dbReference type="Google" id="ProtNLM"/>
    </source>
</evidence>
<protein>
    <recommendedName>
        <fullName evidence="3">SPOR domain-containing protein</fullName>
    </recommendedName>
</protein>
<dbReference type="RefSeq" id="WP_017839400.1">
    <property type="nucleotide sequence ID" value="NZ_CP035467.1"/>
</dbReference>
<organism evidence="1 2">
    <name type="scientific">Methylotuvimicrobium buryatense</name>
    <name type="common">Methylomicrobium buryatense</name>
    <dbReference type="NCBI Taxonomy" id="95641"/>
    <lineage>
        <taxon>Bacteria</taxon>
        <taxon>Pseudomonadati</taxon>
        <taxon>Pseudomonadota</taxon>
        <taxon>Gammaproteobacteria</taxon>
        <taxon>Methylococcales</taxon>
        <taxon>Methylococcaceae</taxon>
        <taxon>Methylotuvimicrobium</taxon>
    </lineage>
</organism>
<dbReference type="Proteomes" id="UP000305881">
    <property type="component" value="Chromosome"/>
</dbReference>
<dbReference type="KEGG" id="mbur:EQU24_11300"/>
<name>A0A4P9UQC0_METBY</name>